<comment type="caution">
    <text evidence="7">The sequence shown here is derived from an EMBL/GenBank/DDBJ whole genome shotgun (WGS) entry which is preliminary data.</text>
</comment>
<comment type="similarity">
    <text evidence="2">Belongs to the RNase K family.</text>
</comment>
<sequence length="95" mass="10764">MAICGYKCSLCMFVISLWGVIQLLIMGVLFYAEAPALLEDLPEEPASNAKEFMTIVRRGYRDNAFNCFIASCLYLVTLGVSGWQFYLNQKTTYQV</sequence>
<accession>A0AAE1FR84</accession>
<dbReference type="Proteomes" id="UP001286313">
    <property type="component" value="Unassembled WGS sequence"/>
</dbReference>
<feature type="transmembrane region" description="Helical" evidence="6">
    <location>
        <begin position="63"/>
        <end position="87"/>
    </location>
</feature>
<evidence type="ECO:0000256" key="3">
    <source>
        <dbReference type="ARBA" id="ARBA00022692"/>
    </source>
</evidence>
<dbReference type="GO" id="GO:0016020">
    <property type="term" value="C:membrane"/>
    <property type="evidence" value="ECO:0007669"/>
    <property type="project" value="UniProtKB-SubCell"/>
</dbReference>
<evidence type="ECO:0000313" key="8">
    <source>
        <dbReference type="Proteomes" id="UP001286313"/>
    </source>
</evidence>
<protein>
    <submittedName>
        <fullName evidence="7">Uncharacterized protein</fullName>
    </submittedName>
</protein>
<dbReference type="GO" id="GO:0004521">
    <property type="term" value="F:RNA endonuclease activity"/>
    <property type="evidence" value="ECO:0007669"/>
    <property type="project" value="InterPro"/>
</dbReference>
<evidence type="ECO:0000313" key="7">
    <source>
        <dbReference type="EMBL" id="KAK3879013.1"/>
    </source>
</evidence>
<dbReference type="PANTHER" id="PTHR31733">
    <property type="entry name" value="RIBONUCLEASE KAPPA"/>
    <property type="match status" value="1"/>
</dbReference>
<evidence type="ECO:0000256" key="4">
    <source>
        <dbReference type="ARBA" id="ARBA00022989"/>
    </source>
</evidence>
<keyword evidence="5 6" id="KW-0472">Membrane</keyword>
<evidence type="ECO:0000256" key="6">
    <source>
        <dbReference type="SAM" id="Phobius"/>
    </source>
</evidence>
<keyword evidence="8" id="KW-1185">Reference proteome</keyword>
<keyword evidence="4 6" id="KW-1133">Transmembrane helix</keyword>
<evidence type="ECO:0000256" key="2">
    <source>
        <dbReference type="ARBA" id="ARBA00008458"/>
    </source>
</evidence>
<evidence type="ECO:0000256" key="5">
    <source>
        <dbReference type="ARBA" id="ARBA00023136"/>
    </source>
</evidence>
<gene>
    <name evidence="7" type="ORF">Pcinc_016394</name>
</gene>
<evidence type="ECO:0000256" key="1">
    <source>
        <dbReference type="ARBA" id="ARBA00004141"/>
    </source>
</evidence>
<name>A0AAE1FR84_PETCI</name>
<feature type="transmembrane region" description="Helical" evidence="6">
    <location>
        <begin position="12"/>
        <end position="32"/>
    </location>
</feature>
<comment type="subcellular location">
    <subcellularLocation>
        <location evidence="1">Membrane</location>
        <topology evidence="1">Multi-pass membrane protein</topology>
    </subcellularLocation>
</comment>
<dbReference type="AlphaFoldDB" id="A0AAE1FR84"/>
<dbReference type="EMBL" id="JAWQEG010001508">
    <property type="protein sequence ID" value="KAK3879013.1"/>
    <property type="molecule type" value="Genomic_DNA"/>
</dbReference>
<keyword evidence="3 6" id="KW-0812">Transmembrane</keyword>
<dbReference type="InterPro" id="IPR056552">
    <property type="entry name" value="Ribonucl_Kappa"/>
</dbReference>
<dbReference type="Pfam" id="PF23489">
    <property type="entry name" value="V-ATPase_su_f"/>
    <property type="match status" value="1"/>
</dbReference>
<reference evidence="7" key="1">
    <citation type="submission" date="2023-10" db="EMBL/GenBank/DDBJ databases">
        <title>Genome assemblies of two species of porcelain crab, Petrolisthes cinctipes and Petrolisthes manimaculis (Anomura: Porcellanidae).</title>
        <authorList>
            <person name="Angst P."/>
        </authorList>
    </citation>
    <scope>NUCLEOTIDE SEQUENCE</scope>
    <source>
        <strain evidence="7">PB745_01</strain>
        <tissue evidence="7">Gill</tissue>
    </source>
</reference>
<dbReference type="InterPro" id="IPR026770">
    <property type="entry name" value="RNase_K"/>
</dbReference>
<organism evidence="7 8">
    <name type="scientific">Petrolisthes cinctipes</name>
    <name type="common">Flat porcelain crab</name>
    <dbReference type="NCBI Taxonomy" id="88211"/>
    <lineage>
        <taxon>Eukaryota</taxon>
        <taxon>Metazoa</taxon>
        <taxon>Ecdysozoa</taxon>
        <taxon>Arthropoda</taxon>
        <taxon>Crustacea</taxon>
        <taxon>Multicrustacea</taxon>
        <taxon>Malacostraca</taxon>
        <taxon>Eumalacostraca</taxon>
        <taxon>Eucarida</taxon>
        <taxon>Decapoda</taxon>
        <taxon>Pleocyemata</taxon>
        <taxon>Anomura</taxon>
        <taxon>Galatheoidea</taxon>
        <taxon>Porcellanidae</taxon>
        <taxon>Petrolisthes</taxon>
    </lineage>
</organism>
<proteinExistence type="inferred from homology"/>